<comment type="similarity">
    <text evidence="8">Belongs to the NAD kinase family.</text>
</comment>
<organism evidence="9 10">
    <name type="scientific">Gemelliphila palaticanis</name>
    <dbReference type="NCBI Taxonomy" id="81950"/>
    <lineage>
        <taxon>Bacteria</taxon>
        <taxon>Bacillati</taxon>
        <taxon>Bacillota</taxon>
        <taxon>Bacilli</taxon>
        <taxon>Bacillales</taxon>
        <taxon>Gemellaceae</taxon>
        <taxon>Gemelliphila</taxon>
    </lineage>
</organism>
<dbReference type="EMBL" id="JACBYF010000003">
    <property type="protein sequence ID" value="NYS47059.1"/>
    <property type="molecule type" value="Genomic_DNA"/>
</dbReference>
<dbReference type="Gene3D" id="3.40.50.10330">
    <property type="entry name" value="Probable inorganic polyphosphate/atp-NAD kinase, domain 1"/>
    <property type="match status" value="1"/>
</dbReference>
<feature type="binding site" evidence="8">
    <location>
        <begin position="165"/>
        <end position="170"/>
    </location>
    <ligand>
        <name>NAD(+)</name>
        <dbReference type="ChEBI" id="CHEBI:57540"/>
    </ligand>
</feature>
<name>A0ABX2SY20_9BACL</name>
<dbReference type="Gene3D" id="2.60.200.30">
    <property type="entry name" value="Probable inorganic polyphosphate/atp-NAD kinase, domain 2"/>
    <property type="match status" value="1"/>
</dbReference>
<keyword evidence="10" id="KW-1185">Reference proteome</keyword>
<dbReference type="InterPro" id="IPR016064">
    <property type="entry name" value="NAD/diacylglycerol_kinase_sf"/>
</dbReference>
<evidence type="ECO:0000256" key="6">
    <source>
        <dbReference type="ARBA" id="ARBA00023027"/>
    </source>
</evidence>
<keyword evidence="1 8" id="KW-0808">Transferase</keyword>
<comment type="catalytic activity">
    <reaction evidence="7 8">
        <text>NAD(+) + ATP = ADP + NADP(+) + H(+)</text>
        <dbReference type="Rhea" id="RHEA:18629"/>
        <dbReference type="ChEBI" id="CHEBI:15378"/>
        <dbReference type="ChEBI" id="CHEBI:30616"/>
        <dbReference type="ChEBI" id="CHEBI:57540"/>
        <dbReference type="ChEBI" id="CHEBI:58349"/>
        <dbReference type="ChEBI" id="CHEBI:456216"/>
        <dbReference type="EC" id="2.7.1.23"/>
    </reaction>
</comment>
<comment type="subcellular location">
    <subcellularLocation>
        <location evidence="8">Cytoplasm</location>
    </subcellularLocation>
</comment>
<evidence type="ECO:0000256" key="1">
    <source>
        <dbReference type="ARBA" id="ARBA00022679"/>
    </source>
</evidence>
<dbReference type="EC" id="2.7.1.23" evidence="8"/>
<evidence type="ECO:0000313" key="9">
    <source>
        <dbReference type="EMBL" id="NYS47059.1"/>
    </source>
</evidence>
<evidence type="ECO:0000313" key="10">
    <source>
        <dbReference type="Proteomes" id="UP000531840"/>
    </source>
</evidence>
<dbReference type="RefSeq" id="WP_179940533.1">
    <property type="nucleotide sequence ID" value="NZ_JACBYF010000003.1"/>
</dbReference>
<feature type="binding site" evidence="8">
    <location>
        <position position="152"/>
    </location>
    <ligand>
        <name>NAD(+)</name>
        <dbReference type="ChEBI" id="CHEBI:57540"/>
    </ligand>
</feature>
<dbReference type="InterPro" id="IPR017438">
    <property type="entry name" value="ATP-NAD_kinase_N"/>
</dbReference>
<dbReference type="PANTHER" id="PTHR20275:SF0">
    <property type="entry name" value="NAD KINASE"/>
    <property type="match status" value="1"/>
</dbReference>
<comment type="function">
    <text evidence="8">Involved in the regulation of the intracellular balance of NAD and NADP, and is a key enzyme in the biosynthesis of NADP. Catalyzes specifically the phosphorylation on 2'-hydroxyl of the adenosine moiety of NAD to yield NADP.</text>
</comment>
<evidence type="ECO:0000256" key="5">
    <source>
        <dbReference type="ARBA" id="ARBA00022857"/>
    </source>
</evidence>
<reference evidence="9 10" key="1">
    <citation type="submission" date="2020-07" db="EMBL/GenBank/DDBJ databases">
        <title>MOT database genomes.</title>
        <authorList>
            <person name="Joseph S."/>
            <person name="Aduse-Opoku J."/>
            <person name="Hashim A."/>
            <person name="Wade W."/>
            <person name="Curtis M."/>
        </authorList>
    </citation>
    <scope>NUCLEOTIDE SEQUENCE [LARGE SCALE GENOMIC DNA]</scope>
    <source>
        <strain evidence="9 10">CIP 106318</strain>
    </source>
</reference>
<feature type="binding site" evidence="8">
    <location>
        <position position="53"/>
    </location>
    <ligand>
        <name>NAD(+)</name>
        <dbReference type="ChEBI" id="CHEBI:57540"/>
    </ligand>
</feature>
<feature type="active site" description="Proton acceptor" evidence="8">
    <location>
        <position position="48"/>
    </location>
</feature>
<keyword evidence="3 8" id="KW-0418">Kinase</keyword>
<evidence type="ECO:0000256" key="4">
    <source>
        <dbReference type="ARBA" id="ARBA00022840"/>
    </source>
</evidence>
<keyword evidence="5 8" id="KW-0521">NADP</keyword>
<keyword evidence="8" id="KW-0963">Cytoplasm</keyword>
<feature type="binding site" evidence="8">
    <location>
        <position position="154"/>
    </location>
    <ligand>
        <name>NAD(+)</name>
        <dbReference type="ChEBI" id="CHEBI:57540"/>
    </ligand>
</feature>
<dbReference type="Pfam" id="PF01513">
    <property type="entry name" value="NAD_kinase"/>
    <property type="match status" value="1"/>
</dbReference>
<feature type="binding site" evidence="8">
    <location>
        <begin position="125"/>
        <end position="126"/>
    </location>
    <ligand>
        <name>NAD(+)</name>
        <dbReference type="ChEBI" id="CHEBI:57540"/>
    </ligand>
</feature>
<proteinExistence type="inferred from homology"/>
<dbReference type="SUPFAM" id="SSF111331">
    <property type="entry name" value="NAD kinase/diacylglycerol kinase-like"/>
    <property type="match status" value="1"/>
</dbReference>
<dbReference type="Pfam" id="PF20143">
    <property type="entry name" value="NAD_kinase_C"/>
    <property type="match status" value="1"/>
</dbReference>
<evidence type="ECO:0000256" key="3">
    <source>
        <dbReference type="ARBA" id="ARBA00022777"/>
    </source>
</evidence>
<keyword evidence="2 8" id="KW-0547">Nucleotide-binding</keyword>
<evidence type="ECO:0000256" key="7">
    <source>
        <dbReference type="ARBA" id="ARBA00047925"/>
    </source>
</evidence>
<keyword evidence="4 8" id="KW-0067">ATP-binding</keyword>
<dbReference type="NCBIfam" id="NF003424">
    <property type="entry name" value="PRK04885.1"/>
    <property type="match status" value="1"/>
</dbReference>
<feature type="binding site" evidence="8">
    <location>
        <position position="189"/>
    </location>
    <ligand>
        <name>NAD(+)</name>
        <dbReference type="ChEBI" id="CHEBI:57540"/>
    </ligand>
</feature>
<comment type="caution">
    <text evidence="9">The sequence shown here is derived from an EMBL/GenBank/DDBJ whole genome shotgun (WGS) entry which is preliminary data.</text>
</comment>
<accession>A0ABX2SY20</accession>
<dbReference type="PANTHER" id="PTHR20275">
    <property type="entry name" value="NAD KINASE"/>
    <property type="match status" value="1"/>
</dbReference>
<comment type="cofactor">
    <cofactor evidence="8">
        <name>a divalent metal cation</name>
        <dbReference type="ChEBI" id="CHEBI:60240"/>
    </cofactor>
</comment>
<protein>
    <recommendedName>
        <fullName evidence="8">NAD kinase</fullName>
        <ecNumber evidence="8">2.7.1.23</ecNumber>
    </recommendedName>
    <alternativeName>
        <fullName evidence="8">ATP-dependent NAD kinase</fullName>
    </alternativeName>
</protein>
<dbReference type="GO" id="GO:0003951">
    <property type="term" value="F:NAD+ kinase activity"/>
    <property type="evidence" value="ECO:0007669"/>
    <property type="project" value="UniProtKB-EC"/>
</dbReference>
<keyword evidence="6 8" id="KW-0520">NAD</keyword>
<dbReference type="Proteomes" id="UP000531840">
    <property type="component" value="Unassembled WGS sequence"/>
</dbReference>
<feature type="binding site" evidence="8">
    <location>
        <begin position="48"/>
        <end position="49"/>
    </location>
    <ligand>
        <name>NAD(+)</name>
        <dbReference type="ChEBI" id="CHEBI:57540"/>
    </ligand>
</feature>
<dbReference type="InterPro" id="IPR017437">
    <property type="entry name" value="ATP-NAD_kinase_PpnK-typ_C"/>
</dbReference>
<sequence length="270" mass="30860">MLTGKFSIVFRDDDYTKTIKKEIKSFLIKYGLEYDEKNPEYVFVIGGDGTVLHAFRKYLHIINEVKFLSIHTGHLGFYTDYLAKDYKKIFEDIATKTPKIEQYPLVAVEAYCSNGKLLSKDYALNEITLNNSVGSTYIADILIDGEHFESFRGDGICISTPTGSTAYNKSLGGAVINPNLDVFQVTEIAALNNLVYRTLGNSIVLSKNELLTIRPKEQKNNHRLNIDQLYINYENLAKIEVTLSKTKKISFMRYNEVSFWKRVKRSFIGE</sequence>
<evidence type="ECO:0000256" key="8">
    <source>
        <dbReference type="HAMAP-Rule" id="MF_00361"/>
    </source>
</evidence>
<dbReference type="InterPro" id="IPR002504">
    <property type="entry name" value="NADK"/>
</dbReference>
<gene>
    <name evidence="8" type="primary">nadK</name>
    <name evidence="9" type="ORF">HZY85_02480</name>
</gene>
<evidence type="ECO:0000256" key="2">
    <source>
        <dbReference type="ARBA" id="ARBA00022741"/>
    </source>
</evidence>
<comment type="caution">
    <text evidence="8">Lacks conserved residue(s) required for the propagation of feature annotation.</text>
</comment>
<dbReference type="HAMAP" id="MF_00361">
    <property type="entry name" value="NAD_kinase"/>
    <property type="match status" value="1"/>
</dbReference>